<keyword evidence="2" id="KW-1133">Transmembrane helix</keyword>
<dbReference type="PROSITE" id="PS50943">
    <property type="entry name" value="HTH_CROC1"/>
    <property type="match status" value="1"/>
</dbReference>
<dbReference type="CDD" id="cd00093">
    <property type="entry name" value="HTH_XRE"/>
    <property type="match status" value="1"/>
</dbReference>
<dbReference type="SUPFAM" id="SSF47413">
    <property type="entry name" value="lambda repressor-like DNA-binding domains"/>
    <property type="match status" value="1"/>
</dbReference>
<proteinExistence type="predicted"/>
<keyword evidence="1" id="KW-0238">DNA-binding</keyword>
<dbReference type="RefSeq" id="WP_166033761.1">
    <property type="nucleotide sequence ID" value="NZ_CP049887.1"/>
</dbReference>
<dbReference type="AlphaFoldDB" id="A0A6G8ARJ1"/>
<evidence type="ECO:0000256" key="1">
    <source>
        <dbReference type="ARBA" id="ARBA00023125"/>
    </source>
</evidence>
<gene>
    <name evidence="4" type="ORF">G7082_03070</name>
</gene>
<dbReference type="EMBL" id="CP049887">
    <property type="protein sequence ID" value="QIL47589.1"/>
    <property type="molecule type" value="Genomic_DNA"/>
</dbReference>
<keyword evidence="5" id="KW-1185">Reference proteome</keyword>
<dbReference type="Pfam" id="PF01381">
    <property type="entry name" value="HTH_3"/>
    <property type="match status" value="1"/>
</dbReference>
<dbReference type="Gene3D" id="1.10.260.40">
    <property type="entry name" value="lambda repressor-like DNA-binding domains"/>
    <property type="match status" value="1"/>
</dbReference>
<evidence type="ECO:0000313" key="5">
    <source>
        <dbReference type="Proteomes" id="UP000501747"/>
    </source>
</evidence>
<feature type="domain" description="HTH cro/C1-type" evidence="3">
    <location>
        <begin position="7"/>
        <end position="61"/>
    </location>
</feature>
<evidence type="ECO:0000256" key="2">
    <source>
        <dbReference type="SAM" id="Phobius"/>
    </source>
</evidence>
<dbReference type="InterPro" id="IPR010982">
    <property type="entry name" value="Lambda_DNA-bd_dom_sf"/>
</dbReference>
<dbReference type="PANTHER" id="PTHR46558">
    <property type="entry name" value="TRACRIPTIONAL REGULATORY PROTEIN-RELATED-RELATED"/>
    <property type="match status" value="1"/>
</dbReference>
<dbReference type="Proteomes" id="UP000501747">
    <property type="component" value="Chromosome"/>
</dbReference>
<evidence type="ECO:0000313" key="4">
    <source>
        <dbReference type="EMBL" id="QIL47589.1"/>
    </source>
</evidence>
<dbReference type="GO" id="GO:0003677">
    <property type="term" value="F:DNA binding"/>
    <property type="evidence" value="ECO:0007669"/>
    <property type="project" value="UniProtKB-KW"/>
</dbReference>
<protein>
    <submittedName>
        <fullName evidence="4">Helix-turn-helix transcriptional regulator</fullName>
    </submittedName>
</protein>
<dbReference type="InterPro" id="IPR001387">
    <property type="entry name" value="Cro/C1-type_HTH"/>
</dbReference>
<name>A0A6G8ARJ1_9ENTE</name>
<dbReference type="SMART" id="SM00530">
    <property type="entry name" value="HTH_XRE"/>
    <property type="match status" value="1"/>
</dbReference>
<keyword evidence="2" id="KW-0812">Transmembrane</keyword>
<sequence length="130" mass="15214">MEISQRLQHRRKEMELTQESVAEKIHVSRQTISNWETGRTLPDIKSLVMLSDIYDISLDKLLKEDGVMVDHLQKIAEENQFFKRFCLLLVINIVLIVSCMFVKNTTFLYFLFSLIGINSTGIFYLIVKKI</sequence>
<feature type="transmembrane region" description="Helical" evidence="2">
    <location>
        <begin position="81"/>
        <end position="101"/>
    </location>
</feature>
<evidence type="ECO:0000259" key="3">
    <source>
        <dbReference type="PROSITE" id="PS50943"/>
    </source>
</evidence>
<feature type="transmembrane region" description="Helical" evidence="2">
    <location>
        <begin position="107"/>
        <end position="127"/>
    </location>
</feature>
<accession>A0A6G8ARJ1</accession>
<dbReference type="KEGG" id="vhy:G7082_03070"/>
<keyword evidence="2" id="KW-0472">Membrane</keyword>
<organism evidence="4 5">
    <name type="scientific">Vagococcus hydrophili</name>
    <dbReference type="NCBI Taxonomy" id="2714947"/>
    <lineage>
        <taxon>Bacteria</taxon>
        <taxon>Bacillati</taxon>
        <taxon>Bacillota</taxon>
        <taxon>Bacilli</taxon>
        <taxon>Lactobacillales</taxon>
        <taxon>Enterococcaceae</taxon>
        <taxon>Vagococcus</taxon>
    </lineage>
</organism>
<dbReference type="PANTHER" id="PTHR46558:SF4">
    <property type="entry name" value="DNA-BIDING PHAGE PROTEIN"/>
    <property type="match status" value="1"/>
</dbReference>
<reference evidence="4 5" key="1">
    <citation type="submission" date="2020-03" db="EMBL/GenBank/DDBJ databases">
        <title>Vagococcus sp. nov., isolated from beetles.</title>
        <authorList>
            <person name="Hyun D.-W."/>
            <person name="Bae J.-W."/>
        </authorList>
    </citation>
    <scope>NUCLEOTIDE SEQUENCE [LARGE SCALE GENOMIC DNA]</scope>
    <source>
        <strain evidence="4 5">HDW17B</strain>
    </source>
</reference>